<evidence type="ECO:0000256" key="3">
    <source>
        <dbReference type="ARBA" id="ARBA00022741"/>
    </source>
</evidence>
<dbReference type="InterPro" id="IPR000212">
    <property type="entry name" value="DNA_helicase_UvrD/REP"/>
</dbReference>
<keyword evidence="11" id="KW-0413">Isomerase</keyword>
<dbReference type="AlphaFoldDB" id="A0AAE4R585"/>
<dbReference type="EMBL" id="JAWLKH010000003">
    <property type="protein sequence ID" value="MDV6311111.1"/>
    <property type="molecule type" value="Genomic_DNA"/>
</dbReference>
<evidence type="ECO:0000259" key="16">
    <source>
        <dbReference type="PROSITE" id="PS51198"/>
    </source>
</evidence>
<dbReference type="InterPro" id="IPR011604">
    <property type="entry name" value="PDDEXK-like_dom_sf"/>
</dbReference>
<dbReference type="PROSITE" id="PS51198">
    <property type="entry name" value="UVRD_HELICASE_ATP_BIND"/>
    <property type="match status" value="1"/>
</dbReference>
<feature type="domain" description="UvrD-like helicase ATP-binding" evidence="16">
    <location>
        <begin position="29"/>
        <end position="373"/>
    </location>
</feature>
<keyword evidence="2" id="KW-0540">Nuclease</keyword>
<evidence type="ECO:0000256" key="8">
    <source>
        <dbReference type="ARBA" id="ARBA00022840"/>
    </source>
</evidence>
<dbReference type="PROSITE" id="PS51217">
    <property type="entry name" value="UVRD_HELICASE_CTER"/>
    <property type="match status" value="1"/>
</dbReference>
<dbReference type="InterPro" id="IPR013986">
    <property type="entry name" value="DExx_box_DNA_helicase_dom_sf"/>
</dbReference>
<keyword evidence="7" id="KW-0269">Exonuclease</keyword>
<dbReference type="RefSeq" id="WP_096274404.1">
    <property type="nucleotide sequence ID" value="NZ_JAPWID010000021.1"/>
</dbReference>
<evidence type="ECO:0000259" key="17">
    <source>
        <dbReference type="PROSITE" id="PS51217"/>
    </source>
</evidence>
<dbReference type="GO" id="GO:0000725">
    <property type="term" value="P:recombinational repair"/>
    <property type="evidence" value="ECO:0007669"/>
    <property type="project" value="TreeGrafter"/>
</dbReference>
<gene>
    <name evidence="18" type="ORF">R3Q15_04230</name>
</gene>
<comment type="catalytic activity">
    <reaction evidence="14">
        <text>ATP + H2O = ADP + phosphate + H(+)</text>
        <dbReference type="Rhea" id="RHEA:13065"/>
        <dbReference type="ChEBI" id="CHEBI:15377"/>
        <dbReference type="ChEBI" id="CHEBI:15378"/>
        <dbReference type="ChEBI" id="CHEBI:30616"/>
        <dbReference type="ChEBI" id="CHEBI:43474"/>
        <dbReference type="ChEBI" id="CHEBI:456216"/>
        <dbReference type="EC" id="5.6.2.4"/>
    </reaction>
</comment>
<dbReference type="InterPro" id="IPR014016">
    <property type="entry name" value="UvrD-like_ATP-bd"/>
</dbReference>
<comment type="similarity">
    <text evidence="1">Belongs to the helicase family. UvrD subfamily.</text>
</comment>
<evidence type="ECO:0000256" key="15">
    <source>
        <dbReference type="PROSITE-ProRule" id="PRU00560"/>
    </source>
</evidence>
<name>A0AAE4R585_9ACTN</name>
<reference evidence="18" key="1">
    <citation type="submission" date="2023-10" db="EMBL/GenBank/DDBJ databases">
        <title>Development of a sustainable strategy for remediation of hydrocarbon-contaminated territories based on the waste exchange concept.</title>
        <authorList>
            <person name="Krivoruchko A."/>
        </authorList>
    </citation>
    <scope>NUCLEOTIDE SEQUENCE</scope>
    <source>
        <strain evidence="18">IEGM 1279</strain>
    </source>
</reference>
<dbReference type="Pfam" id="PF00580">
    <property type="entry name" value="UvrD-helicase"/>
    <property type="match status" value="1"/>
</dbReference>
<evidence type="ECO:0000256" key="10">
    <source>
        <dbReference type="ARBA" id="ARBA00023204"/>
    </source>
</evidence>
<evidence type="ECO:0000256" key="1">
    <source>
        <dbReference type="ARBA" id="ARBA00009922"/>
    </source>
</evidence>
<evidence type="ECO:0000256" key="13">
    <source>
        <dbReference type="ARBA" id="ARBA00034808"/>
    </source>
</evidence>
<organism evidence="18 19">
    <name type="scientific">Gordonia amicalis</name>
    <dbReference type="NCBI Taxonomy" id="89053"/>
    <lineage>
        <taxon>Bacteria</taxon>
        <taxon>Bacillati</taxon>
        <taxon>Actinomycetota</taxon>
        <taxon>Actinomycetes</taxon>
        <taxon>Mycobacteriales</taxon>
        <taxon>Gordoniaceae</taxon>
        <taxon>Gordonia</taxon>
    </lineage>
</organism>
<dbReference type="Pfam" id="PF12705">
    <property type="entry name" value="PDDEXK_1"/>
    <property type="match status" value="1"/>
</dbReference>
<dbReference type="GO" id="GO:0004527">
    <property type="term" value="F:exonuclease activity"/>
    <property type="evidence" value="ECO:0007669"/>
    <property type="project" value="UniProtKB-KW"/>
</dbReference>
<dbReference type="Gene3D" id="1.10.486.10">
    <property type="entry name" value="PCRA, domain 4"/>
    <property type="match status" value="1"/>
</dbReference>
<feature type="binding site" evidence="15">
    <location>
        <begin position="50"/>
        <end position="57"/>
    </location>
    <ligand>
        <name>ATP</name>
        <dbReference type="ChEBI" id="CHEBI:30616"/>
    </ligand>
</feature>
<keyword evidence="5 15" id="KW-0378">Hydrolase</keyword>
<dbReference type="Gene3D" id="1.10.10.160">
    <property type="match status" value="1"/>
</dbReference>
<dbReference type="GO" id="GO:0033202">
    <property type="term" value="C:DNA helicase complex"/>
    <property type="evidence" value="ECO:0007669"/>
    <property type="project" value="TreeGrafter"/>
</dbReference>
<keyword evidence="4" id="KW-0227">DNA damage</keyword>
<evidence type="ECO:0000256" key="11">
    <source>
        <dbReference type="ARBA" id="ARBA00023235"/>
    </source>
</evidence>
<dbReference type="PANTHER" id="PTHR11070">
    <property type="entry name" value="UVRD / RECB / PCRA DNA HELICASE FAMILY MEMBER"/>
    <property type="match status" value="1"/>
</dbReference>
<keyword evidence="3 15" id="KW-0547">Nucleotide-binding</keyword>
<keyword evidence="9" id="KW-0238">DNA-binding</keyword>
<dbReference type="PANTHER" id="PTHR11070:SF55">
    <property type="entry name" value="DNA 3'-5' HELICASE"/>
    <property type="match status" value="1"/>
</dbReference>
<dbReference type="SUPFAM" id="SSF52540">
    <property type="entry name" value="P-loop containing nucleoside triphosphate hydrolases"/>
    <property type="match status" value="1"/>
</dbReference>
<dbReference type="Gene3D" id="3.40.50.300">
    <property type="entry name" value="P-loop containing nucleotide triphosphate hydrolases"/>
    <property type="match status" value="3"/>
</dbReference>
<protein>
    <recommendedName>
        <fullName evidence="13">DNA 3'-5' helicase</fullName>
        <ecNumber evidence="13">5.6.2.4</ecNumber>
    </recommendedName>
</protein>
<evidence type="ECO:0000256" key="7">
    <source>
        <dbReference type="ARBA" id="ARBA00022839"/>
    </source>
</evidence>
<keyword evidence="6 15" id="KW-0347">Helicase</keyword>
<dbReference type="SUPFAM" id="SSF52980">
    <property type="entry name" value="Restriction endonuclease-like"/>
    <property type="match status" value="1"/>
</dbReference>
<keyword evidence="10" id="KW-0234">DNA repair</keyword>
<comment type="catalytic activity">
    <reaction evidence="12">
        <text>Couples ATP hydrolysis with the unwinding of duplex DNA by translocating in the 3'-5' direction.</text>
        <dbReference type="EC" id="5.6.2.4"/>
    </reaction>
</comment>
<comment type="caution">
    <text evidence="18">The sequence shown here is derived from an EMBL/GenBank/DDBJ whole genome shotgun (WGS) entry which is preliminary data.</text>
</comment>
<dbReference type="InterPro" id="IPR038726">
    <property type="entry name" value="PDDEXK_AddAB-type"/>
</dbReference>
<dbReference type="Proteomes" id="UP001185922">
    <property type="component" value="Unassembled WGS sequence"/>
</dbReference>
<evidence type="ECO:0000256" key="12">
    <source>
        <dbReference type="ARBA" id="ARBA00034617"/>
    </source>
</evidence>
<dbReference type="GO" id="GO:0005524">
    <property type="term" value="F:ATP binding"/>
    <property type="evidence" value="ECO:0007669"/>
    <property type="project" value="UniProtKB-UniRule"/>
</dbReference>
<evidence type="ECO:0000313" key="18">
    <source>
        <dbReference type="EMBL" id="MDV6311111.1"/>
    </source>
</evidence>
<dbReference type="GO" id="GO:0005829">
    <property type="term" value="C:cytosol"/>
    <property type="evidence" value="ECO:0007669"/>
    <property type="project" value="TreeGrafter"/>
</dbReference>
<dbReference type="Pfam" id="PF13361">
    <property type="entry name" value="UvrD_C"/>
    <property type="match status" value="2"/>
</dbReference>
<accession>A0AAE4R585</accession>
<evidence type="ECO:0000256" key="5">
    <source>
        <dbReference type="ARBA" id="ARBA00022801"/>
    </source>
</evidence>
<dbReference type="CDD" id="cd17932">
    <property type="entry name" value="DEXQc_UvrD"/>
    <property type="match status" value="1"/>
</dbReference>
<evidence type="ECO:0000313" key="19">
    <source>
        <dbReference type="Proteomes" id="UP001185922"/>
    </source>
</evidence>
<dbReference type="GO" id="GO:0003677">
    <property type="term" value="F:DNA binding"/>
    <property type="evidence" value="ECO:0007669"/>
    <property type="project" value="UniProtKB-KW"/>
</dbReference>
<keyword evidence="8 15" id="KW-0067">ATP-binding</keyword>
<evidence type="ECO:0000256" key="9">
    <source>
        <dbReference type="ARBA" id="ARBA00023125"/>
    </source>
</evidence>
<sequence length="1136" mass="122558">MTSGTQTGGLATGRAMIGAKSLAAALGLPDPTPEQVAVIEAPVEPMLVVAGAGAGKTETMASRVVWLVANQVVAPDEILGLTFTRKAASELGARIRRRLSMLSGAPALRTWDPDGSLAARLRGADPEVSTYHAYAGRLIADYGLLLPVEPSSTLLTETELWQLAFSLVSSWPGELNTKKVPASVTESVLKLYGEMSEHLVDIDDLAEAGSKLYELIDTLPKGPKQRDKPTQALLKVQEVIDERRELIPMVIALGETMRVQSALDFGSQMSLAARLVVSNPEVVAAERTAFRAVLLDEYQDTGHSQRVLLSTLFGGHDPSRDAVAVTAVGDPIQSIYGWRGASAANLPRFARDFPRPDGTPAERRELLTSWRNAAQGLRLANQISEELRRRGIPVSILRPRPDAPRGTATLALTETVIDERNWIADEIETRYRAAETAGEAPPTTAILVRRNEDSAPLAAELESRGIPTEVVGIGGLLHVPEIEDIVATLRVMADPMAGTAVMRLLTGARWRLGAKDLAALWRRATTLAAESYAEAGGVVTSREELDAALDAVLPTEIVDRAGIADAVIDPGDPGDYSPEGYARIRAFGAQLESLRRRIGQPLPELVADVENTIGVGVEAQIRARRMRGAITGREHLDAFADYVSHYADRPGANLPGLLAFLDAAESIEKGLEPGRIEVAEQRVQILTVHAAKGLEWDVVAVPHLARGIFPSAKADTTWLGSARELPADLRGDLAIPAESADGAPEGFPLLKIDTVGDRKQLEDALSDHKAAIGERRLEEDRRLLYVALTRARHDLLISAHHWSETGDKPRGGSDFFDELMVAVDEAVTDPAVDSTGLSIAVRTPPPAEDATNPLAERVVAQPWPRDPLAGRRDAVQAAADLVLAAIADREAPALFETPATSADPETLPMPPDPEDEVAAWEAEVAALLAEHHQANQALVEVTLPTHLSVSQLVELDADEAEFARRLRRPTPFRPNPMARRGTAFHAWVERWFGATRLLDIDELPGAADATASPDADLDALRDAFLASRWANRSPTEVEVPFETVIGGIVVRGRIDAVFAEKDGSWTVVDWKTGVVPEPARRESLFIQLAAYRIAWAQLAGVPVEKVHAAFHYVRDGHTLEADDLPDEATIAAKLAK</sequence>
<dbReference type="InterPro" id="IPR027417">
    <property type="entry name" value="P-loop_NTPase"/>
</dbReference>
<evidence type="ECO:0000256" key="6">
    <source>
        <dbReference type="ARBA" id="ARBA00022806"/>
    </source>
</evidence>
<evidence type="ECO:0000256" key="2">
    <source>
        <dbReference type="ARBA" id="ARBA00022722"/>
    </source>
</evidence>
<proteinExistence type="inferred from homology"/>
<dbReference type="Gene3D" id="3.90.320.10">
    <property type="match status" value="1"/>
</dbReference>
<dbReference type="InterPro" id="IPR011335">
    <property type="entry name" value="Restrct_endonuc-II-like"/>
</dbReference>
<feature type="domain" description="UvrD-like helicase C-terminal" evidence="17">
    <location>
        <begin position="374"/>
        <end position="693"/>
    </location>
</feature>
<dbReference type="EC" id="5.6.2.4" evidence="13"/>
<evidence type="ECO:0000256" key="14">
    <source>
        <dbReference type="ARBA" id="ARBA00048988"/>
    </source>
</evidence>
<evidence type="ECO:0000256" key="4">
    <source>
        <dbReference type="ARBA" id="ARBA00022763"/>
    </source>
</evidence>
<dbReference type="InterPro" id="IPR014017">
    <property type="entry name" value="DNA_helicase_UvrD-like_C"/>
</dbReference>
<dbReference type="GO" id="GO:0043138">
    <property type="term" value="F:3'-5' DNA helicase activity"/>
    <property type="evidence" value="ECO:0007669"/>
    <property type="project" value="UniProtKB-EC"/>
</dbReference>